<organism evidence="3 4">
    <name type="scientific">Amycolatopsis mongoliensis</name>
    <dbReference type="NCBI Taxonomy" id="715475"/>
    <lineage>
        <taxon>Bacteria</taxon>
        <taxon>Bacillati</taxon>
        <taxon>Actinomycetota</taxon>
        <taxon>Actinomycetes</taxon>
        <taxon>Pseudonocardiales</taxon>
        <taxon>Pseudonocardiaceae</taxon>
        <taxon>Amycolatopsis</taxon>
    </lineage>
</organism>
<dbReference type="InterPro" id="IPR017439">
    <property type="entry name" value="Amidohydrolase"/>
</dbReference>
<dbReference type="GO" id="GO:0016805">
    <property type="term" value="F:dipeptidase activity"/>
    <property type="evidence" value="ECO:0007669"/>
    <property type="project" value="InterPro"/>
</dbReference>
<dbReference type="InterPro" id="IPR002933">
    <property type="entry name" value="Peptidase_M20"/>
</dbReference>
<dbReference type="InterPro" id="IPR011650">
    <property type="entry name" value="Peptidase_M20_dimer"/>
</dbReference>
<evidence type="ECO:0000313" key="4">
    <source>
        <dbReference type="Proteomes" id="UP001239397"/>
    </source>
</evidence>
<evidence type="ECO:0000259" key="2">
    <source>
        <dbReference type="Pfam" id="PF07687"/>
    </source>
</evidence>
<dbReference type="EMBL" id="CP127295">
    <property type="protein sequence ID" value="WIX99361.1"/>
    <property type="molecule type" value="Genomic_DNA"/>
</dbReference>
<dbReference type="SUPFAM" id="SSF53187">
    <property type="entry name" value="Zn-dependent exopeptidases"/>
    <property type="match status" value="1"/>
</dbReference>
<dbReference type="InterPro" id="IPR036264">
    <property type="entry name" value="Bact_exopeptidase_dim_dom"/>
</dbReference>
<sequence length="395" mass="41206">MEWHEELHERVDERIEQLDERLWAVATALHERPELSYEEHAAAERLTGELAADGFAVDTGVAGLPTAFLARAGSGRPCVALLLEYDALPGLGHACGHNLIAAAGLGAALSARDVLADSPGSLLVVGCPAEERGGGKVALAEAGVFDDVDAALTFHPGVHSWSSAPLTAQVELKVTFHGRAAHPTGNPEAGVDALAALIQAFGAVSALRQRLPAGSHVQGIITHGGEATNIVPDHAEGRFGLRALTTTALDRLAEDVGTCAQGAALATGAKVDVERLGRGFAHFRDNAVLSERFTEHLAACGIHATPPVPGVFPGSSDIGDVSARVPAIHPFVAITAEEYAVHTEEFAAASASPRGRSVMLASAAALARTAIDLRTHHALVSRAWDHFRSLERNGH</sequence>
<keyword evidence="4" id="KW-1185">Reference proteome</keyword>
<dbReference type="RefSeq" id="WP_285995843.1">
    <property type="nucleotide sequence ID" value="NZ_CP127295.1"/>
</dbReference>
<dbReference type="Gene3D" id="3.40.630.10">
    <property type="entry name" value="Zn peptidases"/>
    <property type="match status" value="1"/>
</dbReference>
<evidence type="ECO:0000256" key="1">
    <source>
        <dbReference type="PIRNR" id="PIRNR037226"/>
    </source>
</evidence>
<dbReference type="GO" id="GO:0071713">
    <property type="term" value="F:para-aminobenzoyl-glutamate hydrolase activity"/>
    <property type="evidence" value="ECO:0007669"/>
    <property type="project" value="TreeGrafter"/>
</dbReference>
<reference evidence="3 4" key="1">
    <citation type="submission" date="2023-06" db="EMBL/GenBank/DDBJ databases">
        <authorList>
            <person name="Oyuntsetseg B."/>
            <person name="Kim S.B."/>
        </authorList>
    </citation>
    <scope>NUCLEOTIDE SEQUENCE [LARGE SCALE GENOMIC DNA]</scope>
    <source>
        <strain evidence="3 4">4-36</strain>
    </source>
</reference>
<dbReference type="PANTHER" id="PTHR30575">
    <property type="entry name" value="PEPTIDASE M20"/>
    <property type="match status" value="1"/>
</dbReference>
<dbReference type="InterPro" id="IPR052030">
    <property type="entry name" value="Peptidase_M20/M20A_hydrolases"/>
</dbReference>
<dbReference type="GO" id="GO:0005737">
    <property type="term" value="C:cytoplasm"/>
    <property type="evidence" value="ECO:0007669"/>
    <property type="project" value="TreeGrafter"/>
</dbReference>
<evidence type="ECO:0000313" key="3">
    <source>
        <dbReference type="EMBL" id="WIX99361.1"/>
    </source>
</evidence>
<dbReference type="Pfam" id="PF01546">
    <property type="entry name" value="Peptidase_M20"/>
    <property type="match status" value="1"/>
</dbReference>
<feature type="domain" description="Peptidase M20 dimerisation" evidence="2">
    <location>
        <begin position="171"/>
        <end position="257"/>
    </location>
</feature>
<gene>
    <name evidence="3" type="ORF">QRX60_35680</name>
</gene>
<accession>A0A9Y2JL17</accession>
<dbReference type="Gene3D" id="3.30.70.360">
    <property type="match status" value="1"/>
</dbReference>
<protein>
    <recommendedName>
        <fullName evidence="1">Peptidase M20 domain-containing protein 2</fullName>
    </recommendedName>
</protein>
<dbReference type="NCBIfam" id="TIGR01891">
    <property type="entry name" value="amidohydrolases"/>
    <property type="match status" value="1"/>
</dbReference>
<dbReference type="PIRSF" id="PIRSF037226">
    <property type="entry name" value="Amidohydrolase_ACY1L2_prd"/>
    <property type="match status" value="1"/>
</dbReference>
<dbReference type="GO" id="GO:0046657">
    <property type="term" value="P:folic acid catabolic process"/>
    <property type="evidence" value="ECO:0007669"/>
    <property type="project" value="TreeGrafter"/>
</dbReference>
<dbReference type="Pfam" id="PF07687">
    <property type="entry name" value="M20_dimer"/>
    <property type="match status" value="1"/>
</dbReference>
<dbReference type="KEGG" id="amog:QRX60_35680"/>
<dbReference type="InterPro" id="IPR017144">
    <property type="entry name" value="Xaa-Arg_dipeptidase"/>
</dbReference>
<dbReference type="Proteomes" id="UP001239397">
    <property type="component" value="Chromosome"/>
</dbReference>
<name>A0A9Y2JL17_9PSEU</name>
<proteinExistence type="inferred from homology"/>
<dbReference type="AlphaFoldDB" id="A0A9Y2JL17"/>
<dbReference type="SUPFAM" id="SSF55031">
    <property type="entry name" value="Bacterial exopeptidase dimerisation domain"/>
    <property type="match status" value="1"/>
</dbReference>
<dbReference type="FunFam" id="3.30.70.360:FF:000004">
    <property type="entry name" value="Peptidase M20 domain-containing protein 2"/>
    <property type="match status" value="1"/>
</dbReference>
<dbReference type="PANTHER" id="PTHR30575:SF0">
    <property type="entry name" value="XAA-ARG DIPEPTIDASE"/>
    <property type="match status" value="1"/>
</dbReference>
<comment type="similarity">
    <text evidence="1">Belongs to the peptidase M20A family.</text>
</comment>